<evidence type="ECO:0000313" key="3">
    <source>
        <dbReference type="Proteomes" id="UP000724657"/>
    </source>
</evidence>
<reference evidence="2" key="1">
    <citation type="journal article" date="2021" name="PeerJ">
        <title>Extensive microbial diversity within the chicken gut microbiome revealed by metagenomics and culture.</title>
        <authorList>
            <person name="Gilroy R."/>
            <person name="Ravi A."/>
            <person name="Getino M."/>
            <person name="Pursley I."/>
            <person name="Horton D.L."/>
            <person name="Alikhan N.F."/>
            <person name="Baker D."/>
            <person name="Gharbi K."/>
            <person name="Hall N."/>
            <person name="Watson M."/>
            <person name="Adriaenssens E.M."/>
            <person name="Foster-Nyarko E."/>
            <person name="Jarju S."/>
            <person name="Secka A."/>
            <person name="Antonio M."/>
            <person name="Oren A."/>
            <person name="Chaudhuri R.R."/>
            <person name="La Ragione R."/>
            <person name="Hildebrand F."/>
            <person name="Pallen M.J."/>
        </authorList>
    </citation>
    <scope>NUCLEOTIDE SEQUENCE</scope>
    <source>
        <strain evidence="2">A6-441</strain>
    </source>
</reference>
<accession>A0A9E2NXJ5</accession>
<dbReference type="Proteomes" id="UP000724657">
    <property type="component" value="Unassembled WGS sequence"/>
</dbReference>
<feature type="transmembrane region" description="Helical" evidence="1">
    <location>
        <begin position="12"/>
        <end position="31"/>
    </location>
</feature>
<organism evidence="2 3">
    <name type="scientific">Candidatus Fusobacterium pullicola</name>
    <dbReference type="NCBI Taxonomy" id="2838601"/>
    <lineage>
        <taxon>Bacteria</taxon>
        <taxon>Fusobacteriati</taxon>
        <taxon>Fusobacteriota</taxon>
        <taxon>Fusobacteriia</taxon>
        <taxon>Fusobacteriales</taxon>
        <taxon>Fusobacteriaceae</taxon>
        <taxon>Fusobacterium</taxon>
    </lineage>
</organism>
<gene>
    <name evidence="2" type="ORF">IAA47_07375</name>
</gene>
<dbReference type="EMBL" id="JAHLFN010000068">
    <property type="protein sequence ID" value="MBU3842785.1"/>
    <property type="molecule type" value="Genomic_DNA"/>
</dbReference>
<protein>
    <submittedName>
        <fullName evidence="2">Uncharacterized protein</fullName>
    </submittedName>
</protein>
<keyword evidence="1" id="KW-0472">Membrane</keyword>
<proteinExistence type="predicted"/>
<reference evidence="2" key="2">
    <citation type="submission" date="2021-04" db="EMBL/GenBank/DDBJ databases">
        <authorList>
            <person name="Gilroy R."/>
        </authorList>
    </citation>
    <scope>NUCLEOTIDE SEQUENCE</scope>
    <source>
        <strain evidence="2">A6-441</strain>
    </source>
</reference>
<dbReference type="Gene3D" id="3.30.700.10">
    <property type="entry name" value="Glycoprotein, Type 4 Pilin"/>
    <property type="match status" value="1"/>
</dbReference>
<sequence length="161" mass="18108">MTKIIKEFKEKIIVGFFSIIVIIAVIALGSYNVKDLKEVKKAEETLNNLVELRAALEKYYQLTQSYPDLSKEGVKDNLQLLDYKDDKGKVISFAKIYGHNSIPKTSGSEVSAASNIVYDTSEFTKGNNNGGWNYDFSGKTGEIHANLPYNVYSQGINWCEY</sequence>
<comment type="caution">
    <text evidence="2">The sequence shown here is derived from an EMBL/GenBank/DDBJ whole genome shotgun (WGS) entry which is preliminary data.</text>
</comment>
<keyword evidence="1" id="KW-1133">Transmembrane helix</keyword>
<dbReference type="AlphaFoldDB" id="A0A9E2NXJ5"/>
<keyword evidence="1" id="KW-0812">Transmembrane</keyword>
<evidence type="ECO:0000313" key="2">
    <source>
        <dbReference type="EMBL" id="MBU3842785.1"/>
    </source>
</evidence>
<evidence type="ECO:0000256" key="1">
    <source>
        <dbReference type="SAM" id="Phobius"/>
    </source>
</evidence>
<name>A0A9E2NXJ5_9FUSO</name>